<dbReference type="InterPro" id="IPR036291">
    <property type="entry name" value="NAD(P)-bd_dom_sf"/>
</dbReference>
<comment type="cofactor">
    <cofactor evidence="3">
        <name>Mg(2+)</name>
        <dbReference type="ChEBI" id="CHEBI:18420"/>
    </cofactor>
    <cofactor evidence="3">
        <name>Mn(2+)</name>
        <dbReference type="ChEBI" id="CHEBI:29035"/>
    </cofactor>
    <text evidence="3">Divalent metal cations. Prefers magnesium or manganese.</text>
</comment>
<protein>
    <submittedName>
        <fullName evidence="6">Malate dehydrogenase (Oxaloacetate-decarboxylating)(NADP+)</fullName>
    </submittedName>
</protein>
<keyword evidence="3" id="KW-0479">Metal-binding</keyword>
<dbReference type="PIRSF" id="PIRSF000106">
    <property type="entry name" value="ME"/>
    <property type="match status" value="1"/>
</dbReference>
<dbReference type="PANTHER" id="PTHR23406:SF79">
    <property type="entry name" value="MALATE DEHYDROGENASE (OXALOACETATE-DECARBOXYLATING)"/>
    <property type="match status" value="1"/>
</dbReference>
<comment type="similarity">
    <text evidence="1">Belongs to the malic enzymes family.</text>
</comment>
<feature type="binding site" evidence="2">
    <location>
        <position position="269"/>
    </location>
    <ligand>
        <name>(S)-malate</name>
        <dbReference type="ChEBI" id="CHEBI:15589"/>
    </ligand>
</feature>
<feature type="non-terminal residue" evidence="6">
    <location>
        <position position="1"/>
    </location>
</feature>
<dbReference type="Gene3D" id="3.40.50.10380">
    <property type="entry name" value="Malic enzyme, N-terminal domain"/>
    <property type="match status" value="1"/>
</dbReference>
<evidence type="ECO:0000256" key="2">
    <source>
        <dbReference type="PIRSR" id="PIRSR000106-2"/>
    </source>
</evidence>
<feature type="binding site" evidence="3">
    <location>
        <position position="90"/>
    </location>
    <ligand>
        <name>a divalent metal cation</name>
        <dbReference type="ChEBI" id="CHEBI:60240"/>
    </ligand>
</feature>
<evidence type="ECO:0000313" key="6">
    <source>
        <dbReference type="EMBL" id="JAC71939.1"/>
    </source>
</evidence>
<dbReference type="Pfam" id="PF03949">
    <property type="entry name" value="Malic_M"/>
    <property type="match status" value="1"/>
</dbReference>
<dbReference type="InterPro" id="IPR012302">
    <property type="entry name" value="Malic_NAD-bd"/>
</dbReference>
<evidence type="ECO:0000256" key="3">
    <source>
        <dbReference type="PIRSR" id="PIRSR000106-3"/>
    </source>
</evidence>
<dbReference type="GO" id="GO:0046872">
    <property type="term" value="F:metal ion binding"/>
    <property type="evidence" value="ECO:0007669"/>
    <property type="project" value="UniProtKB-KW"/>
</dbReference>
<sequence length="432" mass="45769">LGLGDLGANGMGIAVGKSMLYTAAAGVAPSQVLPVAVDAGCGTAAVRDDPLYVGLRRDRERGPAYDALVQELVQALRARYGKSLLLHWEDFGSSNAFRLLKKYQENSLLPTFNDDIQSTAAAVLAALLGAVRISGVAPLTKQRLLFYGAGQANLGAAKLFVTALKNRGVSETTAKRQVWMMDSKGLLTSDRKDLSQQKAEFARTPDELNISSDSRKNLLRVVMELKPTALIGAASVKGAFTQEIIERLTTGLQQGNSPVVRPVVMALSNPLTRAECTAEEAIRWSGGAAVFASGTKFAPVKKTSGDEIVPSQANNSLIFPGIGLGCLAAGATRVTDDMFYAAAYAVAQATTEEELRRGSVLPSVKRLRDVTVSVAAQVAEQAQLSMVATTTPTGALGCLETAISESAVENSTVFDAELECIRSLQYSPNQQR</sequence>
<accession>A0A061RME4</accession>
<dbReference type="NCBIfam" id="NF010052">
    <property type="entry name" value="PRK13529.1"/>
    <property type="match status" value="1"/>
</dbReference>
<name>A0A061RME4_9CHLO</name>
<feature type="domain" description="Malic enzyme N-terminal" evidence="5">
    <location>
        <begin position="1"/>
        <end position="104"/>
    </location>
</feature>
<dbReference type="GO" id="GO:0004473">
    <property type="term" value="F:malate dehydrogenase (decarboxylating) (NADP+) activity"/>
    <property type="evidence" value="ECO:0007669"/>
    <property type="project" value="TreeGrafter"/>
</dbReference>
<dbReference type="EMBL" id="GBEZ01014109">
    <property type="protein sequence ID" value="JAC71939.1"/>
    <property type="molecule type" value="Transcribed_RNA"/>
</dbReference>
<dbReference type="Gene3D" id="3.40.50.720">
    <property type="entry name" value="NAD(P)-binding Rossmann-like Domain"/>
    <property type="match status" value="1"/>
</dbReference>
<proteinExistence type="inferred from homology"/>
<organism evidence="6">
    <name type="scientific">Tetraselmis sp. GSL018</name>
    <dbReference type="NCBI Taxonomy" id="582737"/>
    <lineage>
        <taxon>Eukaryota</taxon>
        <taxon>Viridiplantae</taxon>
        <taxon>Chlorophyta</taxon>
        <taxon>core chlorophytes</taxon>
        <taxon>Chlorodendrophyceae</taxon>
        <taxon>Chlorodendrales</taxon>
        <taxon>Chlorodendraceae</taxon>
        <taxon>Tetraselmis</taxon>
    </lineage>
</organism>
<dbReference type="GO" id="GO:0051287">
    <property type="term" value="F:NAD binding"/>
    <property type="evidence" value="ECO:0007669"/>
    <property type="project" value="InterPro"/>
</dbReference>
<dbReference type="PRINTS" id="PR00072">
    <property type="entry name" value="MALOXRDTASE"/>
</dbReference>
<gene>
    <name evidence="6" type="primary">MAEB</name>
    <name evidence="6" type="ORF">TSPGSL018_831</name>
</gene>
<evidence type="ECO:0000259" key="4">
    <source>
        <dbReference type="SMART" id="SM00919"/>
    </source>
</evidence>
<dbReference type="AlphaFoldDB" id="A0A061RME4"/>
<dbReference type="InterPro" id="IPR001891">
    <property type="entry name" value="Malic_OxRdtase"/>
</dbReference>
<feature type="domain" description="Malic enzyme NAD-binding" evidence="4">
    <location>
        <begin position="116"/>
        <end position="383"/>
    </location>
</feature>
<dbReference type="InterPro" id="IPR037062">
    <property type="entry name" value="Malic_N_dom_sf"/>
</dbReference>
<feature type="binding site" evidence="3">
    <location>
        <position position="115"/>
    </location>
    <ligand>
        <name>a divalent metal cation</name>
        <dbReference type="ChEBI" id="CHEBI:60240"/>
    </ligand>
</feature>
<dbReference type="InterPro" id="IPR012301">
    <property type="entry name" value="Malic_N_dom"/>
</dbReference>
<dbReference type="PANTHER" id="PTHR23406">
    <property type="entry name" value="MALIC ENZYME-RELATED"/>
    <property type="match status" value="1"/>
</dbReference>
<dbReference type="SUPFAM" id="SSF53223">
    <property type="entry name" value="Aminoacid dehydrogenase-like, N-terminal domain"/>
    <property type="match status" value="1"/>
</dbReference>
<dbReference type="SUPFAM" id="SSF51735">
    <property type="entry name" value="NAD(P)-binding Rossmann-fold domains"/>
    <property type="match status" value="1"/>
</dbReference>
<dbReference type="SMART" id="SM00919">
    <property type="entry name" value="Malic_M"/>
    <property type="match status" value="1"/>
</dbReference>
<dbReference type="InterPro" id="IPR046346">
    <property type="entry name" value="Aminoacid_DH-like_N_sf"/>
</dbReference>
<evidence type="ECO:0000259" key="5">
    <source>
        <dbReference type="SMART" id="SM01274"/>
    </source>
</evidence>
<feature type="binding site" evidence="3">
    <location>
        <position position="89"/>
    </location>
    <ligand>
        <name>a divalent metal cation</name>
        <dbReference type="ChEBI" id="CHEBI:60240"/>
    </ligand>
</feature>
<dbReference type="SMART" id="SM01274">
    <property type="entry name" value="malic"/>
    <property type="match status" value="1"/>
</dbReference>
<reference evidence="6" key="1">
    <citation type="submission" date="2014-05" db="EMBL/GenBank/DDBJ databases">
        <title>The transcriptome of the halophilic microalga Tetraselmis sp. GSL018 isolated from the Great Salt Lake, Utah.</title>
        <authorList>
            <person name="Jinkerson R.E."/>
            <person name="D'Adamo S."/>
            <person name="Posewitz M.C."/>
        </authorList>
    </citation>
    <scope>NUCLEOTIDE SEQUENCE</scope>
    <source>
        <strain evidence="6">GSL018</strain>
    </source>
</reference>
<dbReference type="Pfam" id="PF00390">
    <property type="entry name" value="malic"/>
    <property type="match status" value="1"/>
</dbReference>
<dbReference type="GO" id="GO:0006108">
    <property type="term" value="P:malate metabolic process"/>
    <property type="evidence" value="ECO:0007669"/>
    <property type="project" value="TreeGrafter"/>
</dbReference>
<evidence type="ECO:0000256" key="1">
    <source>
        <dbReference type="ARBA" id="ARBA00008785"/>
    </source>
</evidence>
<feature type="binding site" evidence="2">
    <location>
        <position position="314"/>
    </location>
    <ligand>
        <name>(S)-malate</name>
        <dbReference type="ChEBI" id="CHEBI:15589"/>
    </ligand>
</feature>